<protein>
    <submittedName>
        <fullName evidence="2">DUF3021 family protein</fullName>
    </submittedName>
</protein>
<keyword evidence="1" id="KW-1133">Transmembrane helix</keyword>
<feature type="transmembrane region" description="Helical" evidence="1">
    <location>
        <begin position="39"/>
        <end position="58"/>
    </location>
</feature>
<evidence type="ECO:0000313" key="2">
    <source>
        <dbReference type="EMBL" id="RII34856.1"/>
    </source>
</evidence>
<gene>
    <name evidence="2" type="ORF">D2A34_06510</name>
</gene>
<dbReference type="Proteomes" id="UP000265930">
    <property type="component" value="Unassembled WGS sequence"/>
</dbReference>
<feature type="transmembrane region" description="Helical" evidence="1">
    <location>
        <begin position="90"/>
        <end position="111"/>
    </location>
</feature>
<proteinExistence type="predicted"/>
<feature type="transmembrane region" description="Helical" evidence="1">
    <location>
        <begin position="67"/>
        <end position="84"/>
    </location>
</feature>
<name>A0A399IVN6_9CLOT</name>
<reference evidence="2 3" key="1">
    <citation type="submission" date="2018-08" db="EMBL/GenBank/DDBJ databases">
        <title>Genome of Clostridium chromiireducens C1, DSM12136.</title>
        <authorList>
            <person name="Xing M."/>
            <person name="Wei Y."/>
            <person name="Ang E.L."/>
            <person name="Zhao H."/>
            <person name="Zhang Y."/>
        </authorList>
    </citation>
    <scope>NUCLEOTIDE SEQUENCE [LARGE SCALE GENOMIC DNA]</scope>
    <source>
        <strain evidence="2 3">C1</strain>
    </source>
</reference>
<evidence type="ECO:0000313" key="3">
    <source>
        <dbReference type="Proteomes" id="UP000265930"/>
    </source>
</evidence>
<evidence type="ECO:0000256" key="1">
    <source>
        <dbReference type="SAM" id="Phobius"/>
    </source>
</evidence>
<keyword evidence="1" id="KW-0812">Transmembrane</keyword>
<keyword evidence="1" id="KW-0472">Membrane</keyword>
<comment type="caution">
    <text evidence="2">The sequence shown here is derived from an EMBL/GenBank/DDBJ whole genome shotgun (WGS) entry which is preliminary data.</text>
</comment>
<feature type="transmembrane region" description="Helical" evidence="1">
    <location>
        <begin position="9"/>
        <end position="27"/>
    </location>
</feature>
<sequence length="134" mass="15920">MIFKYSRKVLQLTSVIFTVIILFQLLTEQHLDNTRIYELLALSLVLSLVKIIINKYVISVDSIFNPLIYIIIIWLMVLASNYLFNWNMSLISIFSTLAEVILIYLCVRLINFQYEKIEVKKMNEILDRNRKNKQ</sequence>
<dbReference type="AlphaFoldDB" id="A0A399IVN6"/>
<accession>A0A399IVN6</accession>
<organism evidence="2 3">
    <name type="scientific">Clostridium chromiireducens</name>
    <dbReference type="NCBI Taxonomy" id="225345"/>
    <lineage>
        <taxon>Bacteria</taxon>
        <taxon>Bacillati</taxon>
        <taxon>Bacillota</taxon>
        <taxon>Clostridia</taxon>
        <taxon>Eubacteriales</taxon>
        <taxon>Clostridiaceae</taxon>
        <taxon>Clostridium</taxon>
    </lineage>
</organism>
<dbReference type="EMBL" id="QXDJ01000002">
    <property type="protein sequence ID" value="RII34856.1"/>
    <property type="molecule type" value="Genomic_DNA"/>
</dbReference>